<evidence type="ECO:0000256" key="2">
    <source>
        <dbReference type="ARBA" id="ARBA00023002"/>
    </source>
</evidence>
<dbReference type="InterPro" id="IPR011985">
    <property type="entry name" value="DH_HpaE"/>
</dbReference>
<dbReference type="CDD" id="cd07093">
    <property type="entry name" value="ALDH_F8_HMSADH"/>
    <property type="match status" value="1"/>
</dbReference>
<dbReference type="GO" id="GO:1901023">
    <property type="term" value="P:4-hydroxyphenylacetate catabolic process"/>
    <property type="evidence" value="ECO:0007669"/>
    <property type="project" value="InterPro"/>
</dbReference>
<dbReference type="NCBIfam" id="TIGR02299">
    <property type="entry name" value="HpaE"/>
    <property type="match status" value="1"/>
</dbReference>
<dbReference type="Proteomes" id="UP000008915">
    <property type="component" value="Chromosome"/>
</dbReference>
<dbReference type="GO" id="GO:0018480">
    <property type="term" value="F:5-carboxymethyl-2-hydroxymuconic-semialdehyde dehydrogenase activity"/>
    <property type="evidence" value="ECO:0007669"/>
    <property type="project" value="UniProtKB-EC"/>
</dbReference>
<feature type="domain" description="Aldehyde dehydrogenase" evidence="6">
    <location>
        <begin position="63"/>
        <end position="527"/>
    </location>
</feature>
<keyword evidence="3" id="KW-0520">NAD</keyword>
<organism evidence="7 8">
    <name type="scientific">Thermaerobacter marianensis (strain ATCC 700841 / DSM 12885 / JCM 10246 / 7p75a)</name>
    <dbReference type="NCBI Taxonomy" id="644966"/>
    <lineage>
        <taxon>Bacteria</taxon>
        <taxon>Bacillati</taxon>
        <taxon>Bacillota</taxon>
        <taxon>Clostridia</taxon>
        <taxon>Eubacteriales</taxon>
        <taxon>Clostridiales Family XVII. Incertae Sedis</taxon>
        <taxon>Thermaerobacter</taxon>
    </lineage>
</organism>
<evidence type="ECO:0000256" key="5">
    <source>
        <dbReference type="RuleBase" id="RU003345"/>
    </source>
</evidence>
<dbReference type="InterPro" id="IPR016162">
    <property type="entry name" value="Ald_DH_N"/>
</dbReference>
<dbReference type="FunFam" id="3.40.309.10:FF:000012">
    <property type="entry name" value="Betaine aldehyde dehydrogenase"/>
    <property type="match status" value="1"/>
</dbReference>
<name>E6SIA9_THEM7</name>
<dbReference type="InterPro" id="IPR016163">
    <property type="entry name" value="Ald_DH_C"/>
</dbReference>
<dbReference type="eggNOG" id="COG1012">
    <property type="taxonomic scope" value="Bacteria"/>
</dbReference>
<dbReference type="STRING" id="644966.Tmar_1819"/>
<dbReference type="EMBL" id="CP002344">
    <property type="protein sequence ID" value="ADU51920.1"/>
    <property type="molecule type" value="Genomic_DNA"/>
</dbReference>
<dbReference type="InterPro" id="IPR029510">
    <property type="entry name" value="Ald_DH_CS_GLU"/>
</dbReference>
<evidence type="ECO:0000259" key="6">
    <source>
        <dbReference type="Pfam" id="PF00171"/>
    </source>
</evidence>
<feature type="active site" evidence="4">
    <location>
        <position position="299"/>
    </location>
</feature>
<sequence>MDGGTQPEAAAAAAGPAGARKAVPGAAAGTAAGTVAGTVSEAAGGPEPAVPRQVLHYIGGRFVPPRSGRFFSTLNPATNRPLAEVAEGSPHDVDAAVQAARKAFDEGPWPRMLPAERARYLERIAERIEAQGEAIARVEVMDTGMPISQARGQAARAAENFRFFARRIQDLGGQSWPVGGRFVNYVIHKPVGVAGLITPWNTPFMLATWKVAPCLAAGNTCVLKPAEWAPLSAHLLAEIVAEAGLPEGVFNVVHGFGEPAGAGLVAHPAVNLISFTGETTTGKAIMANGAATLKRYSFELGGKSPVVIFADADLERAVDAAVFGVFSLNGERCTAGSRLLVEEPVYRDVVEAVARRAARIRIGDPADPGTELGPLIHPEHWRRVMGYVEAGRAEGAELVTGGRRPTGLPPELAGGNYLEATVFAGARPEMKVFQEEIFGPVVVATPFRTEEEAVRLANAVRYGLAAYVWTRDVGRGHRVGHAIDAGMVWLNSQNVRDLRTPFGGMKESGIGREGGDYSFEFYCERQVIHVALGEHPIPRFGTG</sequence>
<evidence type="ECO:0000256" key="1">
    <source>
        <dbReference type="ARBA" id="ARBA00009986"/>
    </source>
</evidence>
<dbReference type="EC" id="1.2.1.60" evidence="7"/>
<keyword evidence="2 5" id="KW-0560">Oxidoreductase</keyword>
<reference evidence="8" key="2">
    <citation type="journal article" date="2010" name="Stand. Genomic Sci.">
        <title>Complete genome sequence of Thermaerobacter marianensis type strain (7p75aT).</title>
        <authorList>
            <person name="Han C."/>
            <person name="Gu W."/>
            <person name="Zhang X."/>
            <person name="Lapidus A."/>
            <person name="Nolan M."/>
            <person name="Copeland A."/>
            <person name="Lucas S."/>
            <person name="Glavina Del Rio T."/>
            <person name="Tice H."/>
            <person name="Cheng J."/>
            <person name="Tapia R."/>
            <person name="Goodwin L."/>
            <person name="Pitluck S."/>
            <person name="Pagani I."/>
            <person name="Ivanova N."/>
            <person name="Mavromatis K."/>
            <person name="Mikhailova N."/>
            <person name="Pati A."/>
            <person name="Chen A."/>
            <person name="Palaniappan K."/>
            <person name="Land M."/>
            <person name="Hauser L."/>
            <person name="Chang Y."/>
            <person name="Jeffries C."/>
            <person name="Schneider S."/>
            <person name="Rohde M."/>
            <person name="Goker M."/>
            <person name="Pukall R."/>
            <person name="Woyke T."/>
            <person name="Bristow J."/>
            <person name="Eisen J."/>
            <person name="Markowitz V."/>
            <person name="Hugenholtz P."/>
            <person name="Kyrpides N."/>
            <person name="Klenk H."/>
            <person name="Detter J."/>
        </authorList>
    </citation>
    <scope>NUCLEOTIDE SEQUENCE [LARGE SCALE GENOMIC DNA]</scope>
    <source>
        <strain evidence="8">ATCC 700841 / DSM 12885 / JCM 10246 / 7p75a</strain>
    </source>
</reference>
<dbReference type="InterPro" id="IPR016160">
    <property type="entry name" value="Ald_DH_CS_CYS"/>
</dbReference>
<dbReference type="Pfam" id="PF00171">
    <property type="entry name" value="Aldedh"/>
    <property type="match status" value="1"/>
</dbReference>
<dbReference type="RefSeq" id="WP_013496221.1">
    <property type="nucleotide sequence ID" value="NC_014831.1"/>
</dbReference>
<dbReference type="PROSITE" id="PS00070">
    <property type="entry name" value="ALDEHYDE_DEHYDR_CYS"/>
    <property type="match status" value="1"/>
</dbReference>
<dbReference type="InterPro" id="IPR016161">
    <property type="entry name" value="Ald_DH/histidinol_DH"/>
</dbReference>
<reference evidence="7 8" key="1">
    <citation type="journal article" date="2010" name="Stand. Genomic Sci.">
        <title>Complete genome sequence of Thermaerobacter marianensis type strain (7p75a).</title>
        <authorList>
            <person name="Han C."/>
            <person name="Gu W."/>
            <person name="Zhang X."/>
            <person name="Lapidus A."/>
            <person name="Nolan M."/>
            <person name="Copeland A."/>
            <person name="Lucas S."/>
            <person name="Del Rio T.G."/>
            <person name="Tice H."/>
            <person name="Cheng J.F."/>
            <person name="Tapia R."/>
            <person name="Goodwin L."/>
            <person name="Pitluck S."/>
            <person name="Pagani I."/>
            <person name="Ivanova N."/>
            <person name="Mavromatis K."/>
            <person name="Mikhailova N."/>
            <person name="Pati A."/>
            <person name="Chen A."/>
            <person name="Palaniappan K."/>
            <person name="Land M."/>
            <person name="Hauser L."/>
            <person name="Chang Y.J."/>
            <person name="Jeffries C.D."/>
            <person name="Schneider S."/>
            <person name="Rohde M."/>
            <person name="Goker M."/>
            <person name="Pukall R."/>
            <person name="Woyke T."/>
            <person name="Bristow J."/>
            <person name="Eisen J.A."/>
            <person name="Markowitz V."/>
            <person name="Hugenholtz P."/>
            <person name="Kyrpides N.C."/>
            <person name="Klenk H.P."/>
            <person name="Detter J.C."/>
        </authorList>
    </citation>
    <scope>NUCLEOTIDE SEQUENCE [LARGE SCALE GENOMIC DNA]</scope>
    <source>
        <strain evidence="8">ATCC 700841 / DSM 12885 / JCM 10246 / 7p75a</strain>
    </source>
</reference>
<dbReference type="KEGG" id="tmr:Tmar_1819"/>
<dbReference type="PANTHER" id="PTHR43720:SF2">
    <property type="entry name" value="2-AMINOMUCONIC SEMIALDEHYDE DEHYDROGENASE"/>
    <property type="match status" value="1"/>
</dbReference>
<dbReference type="HOGENOM" id="CLU_005391_0_2_9"/>
<evidence type="ECO:0000313" key="7">
    <source>
        <dbReference type="EMBL" id="ADU51920.1"/>
    </source>
</evidence>
<proteinExistence type="inferred from homology"/>
<evidence type="ECO:0000313" key="8">
    <source>
        <dbReference type="Proteomes" id="UP000008915"/>
    </source>
</evidence>
<dbReference type="OrthoDB" id="9762913at2"/>
<keyword evidence="8" id="KW-1185">Reference proteome</keyword>
<evidence type="ECO:0000256" key="4">
    <source>
        <dbReference type="PROSITE-ProRule" id="PRU10007"/>
    </source>
</evidence>
<dbReference type="Gene3D" id="3.40.309.10">
    <property type="entry name" value="Aldehyde Dehydrogenase, Chain A, domain 2"/>
    <property type="match status" value="1"/>
</dbReference>
<accession>E6SIA9</accession>
<dbReference type="AlphaFoldDB" id="E6SIA9"/>
<gene>
    <name evidence="7" type="ordered locus">Tmar_1819</name>
</gene>
<dbReference type="SUPFAM" id="SSF53720">
    <property type="entry name" value="ALDH-like"/>
    <property type="match status" value="1"/>
</dbReference>
<protein>
    <submittedName>
        <fullName evidence="7">5-carboxymethyl-2-hydroxymuconate semialdehyde dehydrogenase</fullName>
        <ecNumber evidence="7">1.2.1.60</ecNumber>
    </submittedName>
</protein>
<comment type="similarity">
    <text evidence="1 5">Belongs to the aldehyde dehydrogenase family.</text>
</comment>
<dbReference type="InterPro" id="IPR015590">
    <property type="entry name" value="Aldehyde_DH_dom"/>
</dbReference>
<dbReference type="FunFam" id="3.40.605.10:FF:000007">
    <property type="entry name" value="NAD/NADP-dependent betaine aldehyde dehydrogenase"/>
    <property type="match status" value="1"/>
</dbReference>
<dbReference type="PANTHER" id="PTHR43720">
    <property type="entry name" value="2-AMINOMUCONIC SEMIALDEHYDE DEHYDROGENASE"/>
    <property type="match status" value="1"/>
</dbReference>
<evidence type="ECO:0000256" key="3">
    <source>
        <dbReference type="ARBA" id="ARBA00023027"/>
    </source>
</evidence>
<dbReference type="PROSITE" id="PS00687">
    <property type="entry name" value="ALDEHYDE_DEHYDR_GLU"/>
    <property type="match status" value="1"/>
</dbReference>
<dbReference type="Gene3D" id="3.40.605.10">
    <property type="entry name" value="Aldehyde Dehydrogenase, Chain A, domain 1"/>
    <property type="match status" value="1"/>
</dbReference>